<feature type="compositionally biased region" description="Low complexity" evidence="7">
    <location>
        <begin position="455"/>
        <end position="508"/>
    </location>
</feature>
<feature type="region of interest" description="Disordered" evidence="7">
    <location>
        <begin position="343"/>
        <end position="374"/>
    </location>
</feature>
<feature type="compositionally biased region" description="Polar residues" evidence="7">
    <location>
        <begin position="1348"/>
        <end position="1370"/>
    </location>
</feature>
<evidence type="ECO:0000313" key="9">
    <source>
        <dbReference type="EMBL" id="KAF2496194.1"/>
    </source>
</evidence>
<feature type="compositionally biased region" description="Polar residues" evidence="7">
    <location>
        <begin position="973"/>
        <end position="984"/>
    </location>
</feature>
<name>A0A6A6QVN8_9PEZI</name>
<feature type="domain" description="Gem-associated protein 5 TPR" evidence="8">
    <location>
        <begin position="563"/>
        <end position="715"/>
    </location>
</feature>
<sequence>MSTGQLSRQRSQSRSSKRSDTRMKPPTPSITPGNDEFGFEPCAATASFLLYAQRNVILCLHHDTLAIERRFTRHREDVTWISVDNVSERGAGRLVVSYDAGSTAIVWDLFTGEEVARFASYEQIRVAAWMRNGNVAFGNAQGNVILFEPSTSEHISSRTIFDPITALAPAADCRTFAIGYLNGSILITTLQPTFTILHTLTTPRAPSPLVGLAWHGSSSKQKSEMLATQTSDGDLRVWSVPKAPHGDAPCVIRILNKSESYREPGPCWFGWSKNGRIVQYSEGQTCAWDVRTKRVSYEPVPTIDGIVAIANYGPTATLFTLGRNHTVQQYDINPNGTAMMVADKQHPPANTPPSPPVSLEERRRKNVSETPVTAHPAGKLMVPMLPVYIESESSEGEGVAMSPLQKIAQEMDQLEEERRDRVTPLSPVSSRGSQSSRSSGGSRGGGPKYRYDKPSTTASRSSKASMSSAGTGTIFSSGSSSVPMSSGDSVSIRSYSTTSSKPSYKSSSLRNQVMNSPDDVKKPKFFDLFPYTKARLSDVTFKTPQYGQQRTPDDLRQQMLSVVFGWDDDIESLVRDELARHAPGTPASVLLSKWLGDLGADMMASMVGSQSMTSSDWMLLALSSMGQDSQKKVGETFVQRLLEKGDIHPAVAILLGLGEPNEAIEVYVSRKYFMEAILLTCLLLPNDWQRQSFLVRKWGEVAVSHGKPELAVRCFSCTSLESSEPWFSPRAQDAVFSAQKQVLLGSQLSPPLSPPGGQVPSRITAKLSALKLVTNFGEKPSPQMLSTTDEQTPMNVGVTPIAESALSPTGATNQWLRPSTRGLREPSSARTATPGAYRRKRLPSKSDADRSERQERGPTSSLAALVIPDRMPERSARVDTAIPQTAVDTTGREGQTIPFSHRRASSSSAPKEFTLSAATYDPRNINSSIAKQTSVPAPSDGVFASLRQQSRSRNGSRARKPDGLHLEVHETIDSVSNAGLSGTELSPPLTGASVKSAKARSMDQYISSLEEANFYARQHAGGSRNENRTPKPEVTRPESRNARARSRPRDLSESRGRSGVRYIRPAKRSPSSPVPMSPEDAGIYPRSKKEASTNTENFDDERYYRITSPIESIAESVASSRPRHRSRSRATTKVRSSSKASRRVESPDRAKAGNRATSRATSRRPADDRGRSNTRGDAPIPRSPSSPLPMNSQALLYRDDDDGRDDEPVRPRQRSTSRRPQERGTSARRDPSPDRRMARDRSASRRGTPAPSLRGQSRSRQNLREPSPDRSERPESYHSNNSSVRSGNTGREQPPPQPSHLRLMSRKELAARELEERRLSLARRPSAPIIPHPGDLAHRPIFAERSQTDQGHSPSYLQSQVDPIMRSQTADPEVQKRYSPKQMAMPPYAIGLPATPRAMRHPKYMHGDPNNVEVIPAVPTIPDNLGMLQSPEQMLADDSLGPLLPATVYGQKIPQPPRSASAPPEKFQGNFPRAAPVQQQPPPLRRGSLSNRGHSRINTSPEVGVNYKRVSPPPFRASIDETLHENQIVIIEQDPNVPPMLAELQHLAGPPPPPPPPLTFGHSPKNSLGVINIAIEENPTATSQTTSPQLENPPLVTNSPLMTTSPLTHRRGRGSVSENIGAKFRSVTERMRSTSRNRVKSPQSEQAHNPSPYESIPPPIPFPRNARSPTEHTVSQYGAIPPPPPPPAPGSGGQMMEQVIPPEDGSMSRRDTQSQFYRNPKEIRANMPPEQLQQGVYQQPVEAGMI</sequence>
<feature type="region of interest" description="Disordered" evidence="7">
    <location>
        <begin position="1"/>
        <end position="36"/>
    </location>
</feature>
<evidence type="ECO:0000256" key="7">
    <source>
        <dbReference type="SAM" id="MobiDB-lite"/>
    </source>
</evidence>
<feature type="region of interest" description="Disordered" evidence="7">
    <location>
        <begin position="891"/>
        <end position="910"/>
    </location>
</feature>
<dbReference type="GO" id="GO:0003723">
    <property type="term" value="F:RNA binding"/>
    <property type="evidence" value="ECO:0007669"/>
    <property type="project" value="UniProtKB-KW"/>
</dbReference>
<evidence type="ECO:0000256" key="2">
    <source>
        <dbReference type="ARBA" id="ARBA00022553"/>
    </source>
</evidence>
<dbReference type="FunFam" id="2.130.10.10:FF:000577">
    <property type="entry name" value="WD domain G-beta repeat protein"/>
    <property type="match status" value="1"/>
</dbReference>
<feature type="region of interest" description="Disordered" evidence="7">
    <location>
        <begin position="929"/>
        <end position="1001"/>
    </location>
</feature>
<feature type="compositionally biased region" description="Polar residues" evidence="7">
    <location>
        <begin position="1488"/>
        <end position="1501"/>
    </location>
</feature>
<dbReference type="PANTHER" id="PTHR15528">
    <property type="entry name" value="PEROXISOME PROLIFERATOR ACTIVATED RECEPTOR GAMMA COACTIVATOR 1 PGC-1 -RELATED"/>
    <property type="match status" value="1"/>
</dbReference>
<feature type="region of interest" description="Disordered" evidence="7">
    <location>
        <begin position="1580"/>
        <end position="1746"/>
    </location>
</feature>
<feature type="compositionally biased region" description="Basic and acidic residues" evidence="7">
    <location>
        <begin position="1142"/>
        <end position="1151"/>
    </location>
</feature>
<keyword evidence="2" id="KW-0597">Phosphoprotein</keyword>
<feature type="compositionally biased region" description="Basic and acidic residues" evidence="7">
    <location>
        <begin position="1219"/>
        <end position="1243"/>
    </location>
</feature>
<keyword evidence="3" id="KW-0694">RNA-binding</keyword>
<evidence type="ECO:0000256" key="6">
    <source>
        <dbReference type="ARBA" id="ARBA00023242"/>
    </source>
</evidence>
<dbReference type="GO" id="GO:0005634">
    <property type="term" value="C:nucleus"/>
    <property type="evidence" value="ECO:0007669"/>
    <property type="project" value="UniProtKB-SubCell"/>
</dbReference>
<feature type="region of interest" description="Disordered" evidence="7">
    <location>
        <begin position="802"/>
        <end position="864"/>
    </location>
</feature>
<feature type="compositionally biased region" description="Basic and acidic residues" evidence="7">
    <location>
        <begin position="1262"/>
        <end position="1276"/>
    </location>
</feature>
<feature type="compositionally biased region" description="Low complexity" evidence="7">
    <location>
        <begin position="429"/>
        <end position="440"/>
    </location>
</feature>
<feature type="compositionally biased region" description="Basic residues" evidence="7">
    <location>
        <begin position="1121"/>
        <end position="1132"/>
    </location>
</feature>
<feature type="compositionally biased region" description="Basic and acidic residues" evidence="7">
    <location>
        <begin position="959"/>
        <end position="972"/>
    </location>
</feature>
<dbReference type="OrthoDB" id="7326421at2759"/>
<evidence type="ECO:0000256" key="4">
    <source>
        <dbReference type="ARBA" id="ARBA00023015"/>
    </source>
</evidence>
<feature type="region of interest" description="Disordered" evidence="7">
    <location>
        <begin position="1345"/>
        <end position="1379"/>
    </location>
</feature>
<dbReference type="InterPro" id="IPR036322">
    <property type="entry name" value="WD40_repeat_dom_sf"/>
</dbReference>
<dbReference type="EMBL" id="MU004188">
    <property type="protein sequence ID" value="KAF2496194.1"/>
    <property type="molecule type" value="Genomic_DNA"/>
</dbReference>
<evidence type="ECO:0000256" key="5">
    <source>
        <dbReference type="ARBA" id="ARBA00023163"/>
    </source>
</evidence>
<gene>
    <name evidence="9" type="ORF">BU16DRAFT_369849</name>
</gene>
<feature type="region of interest" description="Disordered" evidence="7">
    <location>
        <begin position="1016"/>
        <end position="1310"/>
    </location>
</feature>
<dbReference type="GO" id="GO:0045944">
    <property type="term" value="P:positive regulation of transcription by RNA polymerase II"/>
    <property type="evidence" value="ECO:0007669"/>
    <property type="project" value="TreeGrafter"/>
</dbReference>
<feature type="compositionally biased region" description="Basic and acidic residues" evidence="7">
    <location>
        <begin position="844"/>
        <end position="856"/>
    </location>
</feature>
<dbReference type="GO" id="GO:0003712">
    <property type="term" value="F:transcription coregulator activity"/>
    <property type="evidence" value="ECO:0007669"/>
    <property type="project" value="InterPro"/>
</dbReference>
<dbReference type="InterPro" id="IPR015943">
    <property type="entry name" value="WD40/YVTN_repeat-like_dom_sf"/>
</dbReference>
<evidence type="ECO:0000256" key="3">
    <source>
        <dbReference type="ARBA" id="ARBA00022884"/>
    </source>
</evidence>
<keyword evidence="10" id="KW-1185">Reference proteome</keyword>
<feature type="compositionally biased region" description="Polar residues" evidence="7">
    <location>
        <begin position="806"/>
        <end position="817"/>
    </location>
</feature>
<proteinExistence type="predicted"/>
<dbReference type="Gene3D" id="2.130.10.10">
    <property type="entry name" value="YVTN repeat-like/Quinoprotein amine dehydrogenase"/>
    <property type="match status" value="1"/>
</dbReference>
<keyword evidence="6" id="KW-0539">Nucleus</keyword>
<dbReference type="InterPro" id="IPR056421">
    <property type="entry name" value="TPR_GEMI5"/>
</dbReference>
<feature type="compositionally biased region" description="Polar residues" evidence="7">
    <location>
        <begin position="1580"/>
        <end position="1607"/>
    </location>
</feature>
<feature type="compositionally biased region" description="Basic and acidic residues" evidence="7">
    <location>
        <begin position="1025"/>
        <end position="1056"/>
    </location>
</feature>
<feature type="region of interest" description="Disordered" evidence="7">
    <location>
        <begin position="411"/>
        <end position="517"/>
    </location>
</feature>
<evidence type="ECO:0000313" key="10">
    <source>
        <dbReference type="Proteomes" id="UP000799750"/>
    </source>
</evidence>
<dbReference type="SUPFAM" id="SSF50978">
    <property type="entry name" value="WD40 repeat-like"/>
    <property type="match status" value="1"/>
</dbReference>
<feature type="compositionally biased region" description="Pro residues" evidence="7">
    <location>
        <begin position="1680"/>
        <end position="1689"/>
    </location>
</feature>
<keyword evidence="4" id="KW-0805">Transcription regulation</keyword>
<evidence type="ECO:0000256" key="1">
    <source>
        <dbReference type="ARBA" id="ARBA00004123"/>
    </source>
</evidence>
<keyword evidence="5" id="KW-0804">Transcription</keyword>
<dbReference type="InterPro" id="IPR034605">
    <property type="entry name" value="PGC-1"/>
</dbReference>
<dbReference type="Proteomes" id="UP000799750">
    <property type="component" value="Unassembled WGS sequence"/>
</dbReference>
<accession>A0A6A6QVN8</accession>
<protein>
    <recommendedName>
        <fullName evidence="8">Gem-associated protein 5 TPR domain-containing protein</fullName>
    </recommendedName>
</protein>
<dbReference type="PANTHER" id="PTHR15528:SF11">
    <property type="entry name" value="FI18188P1"/>
    <property type="match status" value="1"/>
</dbReference>
<dbReference type="Pfam" id="PF23774">
    <property type="entry name" value="TPR_GEMI5"/>
    <property type="match status" value="1"/>
</dbReference>
<comment type="subcellular location">
    <subcellularLocation>
        <location evidence="1">Nucleus</location>
    </subcellularLocation>
</comment>
<organism evidence="9 10">
    <name type="scientific">Lophium mytilinum</name>
    <dbReference type="NCBI Taxonomy" id="390894"/>
    <lineage>
        <taxon>Eukaryota</taxon>
        <taxon>Fungi</taxon>
        <taxon>Dikarya</taxon>
        <taxon>Ascomycota</taxon>
        <taxon>Pezizomycotina</taxon>
        <taxon>Dothideomycetes</taxon>
        <taxon>Pleosporomycetidae</taxon>
        <taxon>Mytilinidiales</taxon>
        <taxon>Mytilinidiaceae</taxon>
        <taxon>Lophium</taxon>
    </lineage>
</organism>
<evidence type="ECO:0000259" key="8">
    <source>
        <dbReference type="Pfam" id="PF23774"/>
    </source>
</evidence>
<feature type="compositionally biased region" description="Polar residues" evidence="7">
    <location>
        <begin position="1277"/>
        <end position="1291"/>
    </location>
</feature>
<reference evidence="9" key="1">
    <citation type="journal article" date="2020" name="Stud. Mycol.">
        <title>101 Dothideomycetes genomes: a test case for predicting lifestyles and emergence of pathogens.</title>
        <authorList>
            <person name="Haridas S."/>
            <person name="Albert R."/>
            <person name="Binder M."/>
            <person name="Bloem J."/>
            <person name="Labutti K."/>
            <person name="Salamov A."/>
            <person name="Andreopoulos B."/>
            <person name="Baker S."/>
            <person name="Barry K."/>
            <person name="Bills G."/>
            <person name="Bluhm B."/>
            <person name="Cannon C."/>
            <person name="Castanera R."/>
            <person name="Culley D."/>
            <person name="Daum C."/>
            <person name="Ezra D."/>
            <person name="Gonzalez J."/>
            <person name="Henrissat B."/>
            <person name="Kuo A."/>
            <person name="Liang C."/>
            <person name="Lipzen A."/>
            <person name="Lutzoni F."/>
            <person name="Magnuson J."/>
            <person name="Mondo S."/>
            <person name="Nolan M."/>
            <person name="Ohm R."/>
            <person name="Pangilinan J."/>
            <person name="Park H.-J."/>
            <person name="Ramirez L."/>
            <person name="Alfaro M."/>
            <person name="Sun H."/>
            <person name="Tritt A."/>
            <person name="Yoshinaga Y."/>
            <person name="Zwiers L.-H."/>
            <person name="Turgeon B."/>
            <person name="Goodwin S."/>
            <person name="Spatafora J."/>
            <person name="Crous P."/>
            <person name="Grigoriev I."/>
        </authorList>
    </citation>
    <scope>NUCLEOTIDE SEQUENCE</scope>
    <source>
        <strain evidence="9">CBS 269.34</strain>
    </source>
</reference>
<feature type="region of interest" description="Disordered" evidence="7">
    <location>
        <begin position="1452"/>
        <end position="1509"/>
    </location>
</feature>
<feature type="compositionally biased region" description="Polar residues" evidence="7">
    <location>
        <begin position="946"/>
        <end position="955"/>
    </location>
</feature>